<evidence type="ECO:0000313" key="2">
    <source>
        <dbReference type="Proteomes" id="UP000828251"/>
    </source>
</evidence>
<dbReference type="EMBL" id="JAIQCV010000012">
    <property type="protein sequence ID" value="KAH1037922.1"/>
    <property type="molecule type" value="Genomic_DNA"/>
</dbReference>
<dbReference type="AlphaFoldDB" id="A0A9D3UC66"/>
<keyword evidence="2" id="KW-1185">Reference proteome</keyword>
<gene>
    <name evidence="1" type="ORF">J1N35_039665</name>
</gene>
<protein>
    <submittedName>
        <fullName evidence="1">Uncharacterized protein</fullName>
    </submittedName>
</protein>
<organism evidence="1 2">
    <name type="scientific">Gossypium stocksii</name>
    <dbReference type="NCBI Taxonomy" id="47602"/>
    <lineage>
        <taxon>Eukaryota</taxon>
        <taxon>Viridiplantae</taxon>
        <taxon>Streptophyta</taxon>
        <taxon>Embryophyta</taxon>
        <taxon>Tracheophyta</taxon>
        <taxon>Spermatophyta</taxon>
        <taxon>Magnoliopsida</taxon>
        <taxon>eudicotyledons</taxon>
        <taxon>Gunneridae</taxon>
        <taxon>Pentapetalae</taxon>
        <taxon>rosids</taxon>
        <taxon>malvids</taxon>
        <taxon>Malvales</taxon>
        <taxon>Malvaceae</taxon>
        <taxon>Malvoideae</taxon>
        <taxon>Gossypium</taxon>
    </lineage>
</organism>
<dbReference type="Proteomes" id="UP000828251">
    <property type="component" value="Unassembled WGS sequence"/>
</dbReference>
<sequence>MQEMLNSTTNKLTMGDDALKAMVITLKEETMATTRALNMSIEELEGELVVCRVDIGKGVLGVTLNRDIDVPKLKKFKGKGPQGNGQLLVRIE</sequence>
<evidence type="ECO:0000313" key="1">
    <source>
        <dbReference type="EMBL" id="KAH1037922.1"/>
    </source>
</evidence>
<proteinExistence type="predicted"/>
<comment type="caution">
    <text evidence="1">The sequence shown here is derived from an EMBL/GenBank/DDBJ whole genome shotgun (WGS) entry which is preliminary data.</text>
</comment>
<accession>A0A9D3UC66</accession>
<reference evidence="1 2" key="1">
    <citation type="journal article" date="2021" name="Plant Biotechnol. J.">
        <title>Multi-omics assisted identification of the key and species-specific regulatory components of drought-tolerant mechanisms in Gossypium stocksii.</title>
        <authorList>
            <person name="Yu D."/>
            <person name="Ke L."/>
            <person name="Zhang D."/>
            <person name="Wu Y."/>
            <person name="Sun Y."/>
            <person name="Mei J."/>
            <person name="Sun J."/>
            <person name="Sun Y."/>
        </authorList>
    </citation>
    <scope>NUCLEOTIDE SEQUENCE [LARGE SCALE GENOMIC DNA]</scope>
    <source>
        <strain evidence="2">cv. E1</strain>
        <tissue evidence="1">Leaf</tissue>
    </source>
</reference>
<name>A0A9D3UC66_9ROSI</name>